<keyword evidence="1" id="KW-0472">Membrane</keyword>
<feature type="transmembrane region" description="Helical" evidence="1">
    <location>
        <begin position="151"/>
        <end position="168"/>
    </location>
</feature>
<dbReference type="OrthoDB" id="326446at2"/>
<keyword evidence="1" id="KW-0812">Transmembrane</keyword>
<feature type="transmembrane region" description="Helical" evidence="1">
    <location>
        <begin position="92"/>
        <end position="113"/>
    </location>
</feature>
<gene>
    <name evidence="2" type="ORF">SAMN05421780_101405</name>
</gene>
<dbReference type="Proteomes" id="UP000199514">
    <property type="component" value="Unassembled WGS sequence"/>
</dbReference>
<reference evidence="2 3" key="1">
    <citation type="submission" date="2016-10" db="EMBL/GenBank/DDBJ databases">
        <authorList>
            <person name="de Groot N.N."/>
        </authorList>
    </citation>
    <scope>NUCLEOTIDE SEQUENCE [LARGE SCALE GENOMIC DNA]</scope>
    <source>
        <strain evidence="2 3">DSM 6793</strain>
    </source>
</reference>
<keyword evidence="3" id="KW-1185">Reference proteome</keyword>
<dbReference type="Pfam" id="PF14329">
    <property type="entry name" value="DUF4386"/>
    <property type="match status" value="1"/>
</dbReference>
<feature type="transmembrane region" description="Helical" evidence="1">
    <location>
        <begin position="12"/>
        <end position="39"/>
    </location>
</feature>
<dbReference type="RefSeq" id="WP_091506420.1">
    <property type="nucleotide sequence ID" value="NZ_FOLE01000001.1"/>
</dbReference>
<feature type="transmembrane region" description="Helical" evidence="1">
    <location>
        <begin position="180"/>
        <end position="201"/>
    </location>
</feature>
<accession>A0A1I1DWW2</accession>
<evidence type="ECO:0008006" key="4">
    <source>
        <dbReference type="Google" id="ProtNLM"/>
    </source>
</evidence>
<evidence type="ECO:0000313" key="2">
    <source>
        <dbReference type="EMBL" id="SFB77200.1"/>
    </source>
</evidence>
<proteinExistence type="predicted"/>
<dbReference type="AlphaFoldDB" id="A0A1I1DWW2"/>
<keyword evidence="1" id="KW-1133">Transmembrane helix</keyword>
<sequence>MKIIIVNTNKTIGYLLICASFLLFIPYIILSIIFEYPVILRQETGIILTKFYQGNTNLILVWWAFAMVGLPILEACILLGQRLEKDFYFMRWATVLGIVGLVVQMLGLLRWVFVVPLLAKMYVKGDVITQKACVVAFQVVHQYGGVVLGEYVGQLFTIAWTIMLSSALQQSRLVPMWLAYFGYVASGIYLLAQTELVATVIESFLVIGWAGLVGSTLWLLWLLLLGVWLLRIK</sequence>
<protein>
    <recommendedName>
        <fullName evidence="4">DUF4386 domain-containing protein</fullName>
    </recommendedName>
</protein>
<evidence type="ECO:0000313" key="3">
    <source>
        <dbReference type="Proteomes" id="UP000199514"/>
    </source>
</evidence>
<feature type="transmembrane region" description="Helical" evidence="1">
    <location>
        <begin position="59"/>
        <end position="80"/>
    </location>
</feature>
<dbReference type="InterPro" id="IPR025495">
    <property type="entry name" value="DUF4386"/>
</dbReference>
<dbReference type="STRING" id="927664.SAMN05421780_101405"/>
<organism evidence="2 3">
    <name type="scientific">Flexibacter flexilis DSM 6793</name>
    <dbReference type="NCBI Taxonomy" id="927664"/>
    <lineage>
        <taxon>Bacteria</taxon>
        <taxon>Pseudomonadati</taxon>
        <taxon>Bacteroidota</taxon>
        <taxon>Cytophagia</taxon>
        <taxon>Cytophagales</taxon>
        <taxon>Flexibacteraceae</taxon>
        <taxon>Flexibacter</taxon>
    </lineage>
</organism>
<name>A0A1I1DWW2_9BACT</name>
<dbReference type="EMBL" id="FOLE01000001">
    <property type="protein sequence ID" value="SFB77200.1"/>
    <property type="molecule type" value="Genomic_DNA"/>
</dbReference>
<feature type="transmembrane region" description="Helical" evidence="1">
    <location>
        <begin position="207"/>
        <end position="230"/>
    </location>
</feature>
<evidence type="ECO:0000256" key="1">
    <source>
        <dbReference type="SAM" id="Phobius"/>
    </source>
</evidence>